<keyword evidence="4" id="KW-1185">Reference proteome</keyword>
<dbReference type="PANTHER" id="PTHR42101">
    <property type="entry name" value="CHROMOSOME 16, WHOLE GENOME SHOTGUN SEQUENCE"/>
    <property type="match status" value="1"/>
</dbReference>
<accession>A0A9P7SYT7</accession>
<feature type="transmembrane region" description="Helical" evidence="2">
    <location>
        <begin position="94"/>
        <end position="114"/>
    </location>
</feature>
<feature type="transmembrane region" description="Helical" evidence="2">
    <location>
        <begin position="536"/>
        <end position="558"/>
    </location>
</feature>
<feature type="transmembrane region" description="Helical" evidence="2">
    <location>
        <begin position="223"/>
        <end position="244"/>
    </location>
</feature>
<feature type="transmembrane region" description="Helical" evidence="2">
    <location>
        <begin position="504"/>
        <end position="524"/>
    </location>
</feature>
<feature type="transmembrane region" description="Helical" evidence="2">
    <location>
        <begin position="289"/>
        <end position="307"/>
    </location>
</feature>
<evidence type="ECO:0000313" key="4">
    <source>
        <dbReference type="Proteomes" id="UP000748025"/>
    </source>
</evidence>
<proteinExistence type="predicted"/>
<feature type="transmembrane region" description="Helical" evidence="2">
    <location>
        <begin position="570"/>
        <end position="590"/>
    </location>
</feature>
<dbReference type="EMBL" id="SRPW01000405">
    <property type="protein sequence ID" value="KAG6014934.1"/>
    <property type="molecule type" value="Genomic_DNA"/>
</dbReference>
<name>A0A9P7SYT7_9HYPO</name>
<organism evidence="3 4">
    <name type="scientific">Claviceps pusilla</name>
    <dbReference type="NCBI Taxonomy" id="123648"/>
    <lineage>
        <taxon>Eukaryota</taxon>
        <taxon>Fungi</taxon>
        <taxon>Dikarya</taxon>
        <taxon>Ascomycota</taxon>
        <taxon>Pezizomycotina</taxon>
        <taxon>Sordariomycetes</taxon>
        <taxon>Hypocreomycetidae</taxon>
        <taxon>Hypocreales</taxon>
        <taxon>Clavicipitaceae</taxon>
        <taxon>Claviceps</taxon>
    </lineage>
</organism>
<evidence type="ECO:0000256" key="1">
    <source>
        <dbReference type="SAM" id="MobiDB-lite"/>
    </source>
</evidence>
<reference evidence="3" key="1">
    <citation type="journal article" date="2020" name="bioRxiv">
        <title>Whole genome comparisons of ergot fungi reveals the divergence and evolution of species within the genus Claviceps are the result of varying mechanisms driving genome evolution and host range expansion.</title>
        <authorList>
            <person name="Wyka S.A."/>
            <person name="Mondo S.J."/>
            <person name="Liu M."/>
            <person name="Dettman J."/>
            <person name="Nalam V."/>
            <person name="Broders K.D."/>
        </authorList>
    </citation>
    <scope>NUCLEOTIDE SEQUENCE</scope>
    <source>
        <strain evidence="3">CCC 602</strain>
    </source>
</reference>
<feature type="transmembrane region" description="Helical" evidence="2">
    <location>
        <begin position="190"/>
        <end position="211"/>
    </location>
</feature>
<evidence type="ECO:0000313" key="3">
    <source>
        <dbReference type="EMBL" id="KAG6014934.1"/>
    </source>
</evidence>
<feature type="compositionally biased region" description="Basic and acidic residues" evidence="1">
    <location>
        <begin position="633"/>
        <end position="645"/>
    </location>
</feature>
<dbReference type="AlphaFoldDB" id="A0A9P7SYT7"/>
<comment type="caution">
    <text evidence="3">The sequence shown here is derived from an EMBL/GenBank/DDBJ whole genome shotgun (WGS) entry which is preliminary data.</text>
</comment>
<keyword evidence="2" id="KW-0812">Transmembrane</keyword>
<keyword evidence="2" id="KW-1133">Transmembrane helix</keyword>
<sequence>MLQHNNKHDKHREGLSRKLGLFSSPLAGTLDDIGAGRNDVVESCAGSDTSRPMFRRYTEPTLLEIFYDLYFAATYVVFSETLQVTDEPKFKASVGYFCLLWLTWFEVALFDVRFVTDSIFARITRAFQLGVLVGFVVVAPAFRPSDVSGHGHETMRDMSLILCFSRACLAVEYASTLWNVRRYKTAVPPLCLQVAIHVIAASVFLGVSFAFHEGRRNRVYMTWYFISGTEAIASILISNFYKAASLTETHIMKRMMLLTLMILGQGLEQEAKEVVTIVRNPSAWDGTTIGLVISAVATVYIVFLMYFDLLGSEVHLSPLRQQLWTCLHLPFHLALVLFMQGFTQYLIWSKIVSQLRRIVLIADPSDDAHSVISATSANVRDSLNASTQDFFKDYPPHIPSTQETVNKALNNLTMLPDQVWPFIANKWQTLDRNTVPPNLRQPLTTVLSVFSTLTVSMLNALFAAFGINVDDDHSMQDPASPKDVEDGAYQLLVQDKIWNRYDLVFAYGYISAGCTMLLLTLLTVVSRASSLPAWPIVQLIIISLLGAGTALVSILWFNDSRLSDFLLSPWVMPTITLVWVVILVVTHIRADGIFRCRKRLKWRTTTVEDRTTAGSPFARQPEPRGLKQQQRHGQYEVKEAQDAAV</sequence>
<feature type="region of interest" description="Disordered" evidence="1">
    <location>
        <begin position="611"/>
        <end position="645"/>
    </location>
</feature>
<gene>
    <name evidence="3" type="ORF">E4U43_005996</name>
</gene>
<evidence type="ECO:0000256" key="2">
    <source>
        <dbReference type="SAM" id="Phobius"/>
    </source>
</evidence>
<feature type="transmembrane region" description="Helical" evidence="2">
    <location>
        <begin position="327"/>
        <end position="348"/>
    </location>
</feature>
<keyword evidence="2" id="KW-0472">Membrane</keyword>
<feature type="transmembrane region" description="Helical" evidence="2">
    <location>
        <begin position="126"/>
        <end position="143"/>
    </location>
</feature>
<protein>
    <recommendedName>
        <fullName evidence="5">Low temperature requirement A</fullName>
    </recommendedName>
</protein>
<dbReference type="OrthoDB" id="3177213at2759"/>
<dbReference type="PANTHER" id="PTHR42101:SF1">
    <property type="entry name" value="LOW TEMPERATURE REQUIREMENT A"/>
    <property type="match status" value="1"/>
</dbReference>
<dbReference type="Proteomes" id="UP000748025">
    <property type="component" value="Unassembled WGS sequence"/>
</dbReference>
<feature type="transmembrane region" description="Helical" evidence="2">
    <location>
        <begin position="158"/>
        <end position="178"/>
    </location>
</feature>
<evidence type="ECO:0008006" key="5">
    <source>
        <dbReference type="Google" id="ProtNLM"/>
    </source>
</evidence>
<feature type="transmembrane region" description="Helical" evidence="2">
    <location>
        <begin position="446"/>
        <end position="467"/>
    </location>
</feature>
<feature type="transmembrane region" description="Helical" evidence="2">
    <location>
        <begin position="61"/>
        <end position="78"/>
    </location>
</feature>